<dbReference type="InterPro" id="IPR052027">
    <property type="entry name" value="PspC"/>
</dbReference>
<evidence type="ECO:0000256" key="1">
    <source>
        <dbReference type="ARBA" id="ARBA00004162"/>
    </source>
</evidence>
<feature type="domain" description="Phage shock protein PspC N-terminal" evidence="7">
    <location>
        <begin position="5"/>
        <end position="62"/>
    </location>
</feature>
<dbReference type="AlphaFoldDB" id="A0A955L1Q8"/>
<evidence type="ECO:0000313" key="9">
    <source>
        <dbReference type="Proteomes" id="UP000775877"/>
    </source>
</evidence>
<evidence type="ECO:0000256" key="2">
    <source>
        <dbReference type="ARBA" id="ARBA00022475"/>
    </source>
</evidence>
<proteinExistence type="predicted"/>
<gene>
    <name evidence="8" type="ORF">KC678_03340</name>
</gene>
<reference evidence="8" key="2">
    <citation type="journal article" date="2021" name="Microbiome">
        <title>Successional dynamics and alternative stable states in a saline activated sludge microbial community over 9 years.</title>
        <authorList>
            <person name="Wang Y."/>
            <person name="Ye J."/>
            <person name="Ju F."/>
            <person name="Liu L."/>
            <person name="Boyd J.A."/>
            <person name="Deng Y."/>
            <person name="Parks D.H."/>
            <person name="Jiang X."/>
            <person name="Yin X."/>
            <person name="Woodcroft B.J."/>
            <person name="Tyson G.W."/>
            <person name="Hugenholtz P."/>
            <person name="Polz M.F."/>
            <person name="Zhang T."/>
        </authorList>
    </citation>
    <scope>NUCLEOTIDE SEQUENCE</scope>
    <source>
        <strain evidence="8">HKST-UBA13</strain>
    </source>
</reference>
<comment type="subcellular location">
    <subcellularLocation>
        <location evidence="1">Cell membrane</location>
        <topology evidence="1">Single-pass membrane protein</topology>
    </subcellularLocation>
</comment>
<name>A0A955L1Q8_9BACT</name>
<keyword evidence="5 6" id="KW-0472">Membrane</keyword>
<keyword evidence="3 6" id="KW-0812">Transmembrane</keyword>
<keyword evidence="2" id="KW-1003">Cell membrane</keyword>
<keyword evidence="4 6" id="KW-1133">Transmembrane helix</keyword>
<evidence type="ECO:0000256" key="4">
    <source>
        <dbReference type="ARBA" id="ARBA00022989"/>
    </source>
</evidence>
<dbReference type="GO" id="GO:0005886">
    <property type="term" value="C:plasma membrane"/>
    <property type="evidence" value="ECO:0007669"/>
    <property type="project" value="UniProtKB-SubCell"/>
</dbReference>
<evidence type="ECO:0000256" key="6">
    <source>
        <dbReference type="SAM" id="Phobius"/>
    </source>
</evidence>
<dbReference type="PANTHER" id="PTHR33885:SF3">
    <property type="entry name" value="PHAGE SHOCK PROTEIN C"/>
    <property type="match status" value="1"/>
</dbReference>
<dbReference type="EMBL" id="JAGQLJ010000068">
    <property type="protein sequence ID" value="MCA9381273.1"/>
    <property type="molecule type" value="Genomic_DNA"/>
</dbReference>
<sequence>MTTAKRLYRTDKNRILGGVCSGLGEYFNVDPVIFRLIFIILAFFEFSIVFIYFILWIIIPDEKHVGTNAKDTMSRNVKEIQEKIPEITNHFGSRNNRLGWGILLVVLGLYFYYNVLSDHGILPSIDLQYLFPLLVIFAGGWLVFKGIRS</sequence>
<evidence type="ECO:0000256" key="5">
    <source>
        <dbReference type="ARBA" id="ARBA00023136"/>
    </source>
</evidence>
<comment type="caution">
    <text evidence="8">The sequence shown here is derived from an EMBL/GenBank/DDBJ whole genome shotgun (WGS) entry which is preliminary data.</text>
</comment>
<accession>A0A955L1Q8</accession>
<feature type="transmembrane region" description="Helical" evidence="6">
    <location>
        <begin position="98"/>
        <end position="115"/>
    </location>
</feature>
<feature type="transmembrane region" description="Helical" evidence="6">
    <location>
        <begin position="32"/>
        <end position="59"/>
    </location>
</feature>
<dbReference type="InterPro" id="IPR007168">
    <property type="entry name" value="Phageshock_PspC_N"/>
</dbReference>
<dbReference type="Proteomes" id="UP000775877">
    <property type="component" value="Unassembled WGS sequence"/>
</dbReference>
<protein>
    <submittedName>
        <fullName evidence="8">PspC domain-containing protein</fullName>
    </submittedName>
</protein>
<feature type="transmembrane region" description="Helical" evidence="6">
    <location>
        <begin position="127"/>
        <end position="144"/>
    </location>
</feature>
<evidence type="ECO:0000259" key="7">
    <source>
        <dbReference type="Pfam" id="PF04024"/>
    </source>
</evidence>
<organism evidence="8 9">
    <name type="scientific">Candidatus Dojkabacteria bacterium</name>
    <dbReference type="NCBI Taxonomy" id="2099670"/>
    <lineage>
        <taxon>Bacteria</taxon>
        <taxon>Candidatus Dojkabacteria</taxon>
    </lineage>
</organism>
<reference evidence="8" key="1">
    <citation type="submission" date="2020-04" db="EMBL/GenBank/DDBJ databases">
        <authorList>
            <person name="Zhang T."/>
        </authorList>
    </citation>
    <scope>NUCLEOTIDE SEQUENCE</scope>
    <source>
        <strain evidence="8">HKST-UBA13</strain>
    </source>
</reference>
<dbReference type="Pfam" id="PF04024">
    <property type="entry name" value="PspC"/>
    <property type="match status" value="1"/>
</dbReference>
<evidence type="ECO:0000256" key="3">
    <source>
        <dbReference type="ARBA" id="ARBA00022692"/>
    </source>
</evidence>
<evidence type="ECO:0000313" key="8">
    <source>
        <dbReference type="EMBL" id="MCA9381273.1"/>
    </source>
</evidence>
<dbReference type="PANTHER" id="PTHR33885">
    <property type="entry name" value="PHAGE SHOCK PROTEIN C"/>
    <property type="match status" value="1"/>
</dbReference>